<feature type="compositionally biased region" description="Low complexity" evidence="1">
    <location>
        <begin position="184"/>
        <end position="193"/>
    </location>
</feature>
<feature type="compositionally biased region" description="Basic and acidic residues" evidence="1">
    <location>
        <begin position="130"/>
        <end position="155"/>
    </location>
</feature>
<feature type="compositionally biased region" description="Pro residues" evidence="1">
    <location>
        <begin position="194"/>
        <end position="203"/>
    </location>
</feature>
<protein>
    <submittedName>
        <fullName evidence="2">Uncharacterized protein</fullName>
    </submittedName>
</protein>
<evidence type="ECO:0000313" key="2">
    <source>
        <dbReference type="EMBL" id="EPY28906.1"/>
    </source>
</evidence>
<feature type="compositionally biased region" description="Pro residues" evidence="1">
    <location>
        <begin position="174"/>
        <end position="183"/>
    </location>
</feature>
<dbReference type="AlphaFoldDB" id="S9VPC0"/>
<accession>S9VPC0</accession>
<comment type="caution">
    <text evidence="2">The sequence shown here is derived from an EMBL/GenBank/DDBJ whole genome shotgun (WGS) entry which is preliminary data.</text>
</comment>
<sequence>MNAHAMLLSLSRRSLYTSIVFCITHIEYTTVMESEKKVKADAGAAKGKHANKEHPEKKGAAIDRQKSEQESNQAEAREGPKPKQSNRDAAPKEKKEDSKAAVTGPVIHVNQDLSAGAKWAKGNGPSFADMVRHKTREMERKPQAAHEGTRREERKQQHHHKAEAEAPRPAKQATPPPPTPPPAVAALEATPAEPVAPPAPEVPPAVRKTPVPAPSATFYVLEVERVDAVKLPAHVVKTAEGRSQAYTFSAQPGNPPPPPSAQPQTIFRQDAANLNPRQWNASDARPTSQWSYNSQGAEWPVQGERNFTASRVGPAFSYNSYGVPAQQQQQQQAVQQPAIRGGHNFFPNRLRPEPNAFAGGRTAGGGVW</sequence>
<reference evidence="2 3" key="1">
    <citation type="journal article" date="2013" name="PLoS ONE">
        <title>Predicting the Proteins of Angomonas deanei, Strigomonas culicis and Their Respective Endosymbionts Reveals New Aspects of the Trypanosomatidae Family.</title>
        <authorList>
            <person name="Motta M.C."/>
            <person name="Martins A.C."/>
            <person name="de Souza S.S."/>
            <person name="Catta-Preta C.M."/>
            <person name="Silva R."/>
            <person name="Klein C.C."/>
            <person name="de Almeida L.G."/>
            <person name="de Lima Cunha O."/>
            <person name="Ciapina L.P."/>
            <person name="Brocchi M."/>
            <person name="Colabardini A.C."/>
            <person name="de Araujo Lima B."/>
            <person name="Machado C.R."/>
            <person name="de Almeida Soares C.M."/>
            <person name="Probst C.M."/>
            <person name="de Menezes C.B."/>
            <person name="Thompson C.E."/>
            <person name="Bartholomeu D.C."/>
            <person name="Gradia D.F."/>
            <person name="Pavoni D.P."/>
            <person name="Grisard E.C."/>
            <person name="Fantinatti-Garboggini F."/>
            <person name="Marchini F.K."/>
            <person name="Rodrigues-Luiz G.F."/>
            <person name="Wagner G."/>
            <person name="Goldman G.H."/>
            <person name="Fietto J.L."/>
            <person name="Elias M.C."/>
            <person name="Goldman M.H."/>
            <person name="Sagot M.F."/>
            <person name="Pereira M."/>
            <person name="Stoco P.H."/>
            <person name="de Mendonca-Neto R.P."/>
            <person name="Teixeira S.M."/>
            <person name="Maciel T.E."/>
            <person name="de Oliveira Mendes T.A."/>
            <person name="Urmenyi T.P."/>
            <person name="de Souza W."/>
            <person name="Schenkman S."/>
            <person name="de Vasconcelos A.T."/>
        </authorList>
    </citation>
    <scope>NUCLEOTIDE SEQUENCE [LARGE SCALE GENOMIC DNA]</scope>
</reference>
<dbReference type="EMBL" id="ATMH01004822">
    <property type="protein sequence ID" value="EPY28906.1"/>
    <property type="molecule type" value="Genomic_DNA"/>
</dbReference>
<evidence type="ECO:0000313" key="3">
    <source>
        <dbReference type="Proteomes" id="UP000015354"/>
    </source>
</evidence>
<feature type="compositionally biased region" description="Polar residues" evidence="1">
    <location>
        <begin position="275"/>
        <end position="296"/>
    </location>
</feature>
<keyword evidence="3" id="KW-1185">Reference proteome</keyword>
<dbReference type="OrthoDB" id="265721at2759"/>
<feature type="region of interest" description="Disordered" evidence="1">
    <location>
        <begin position="244"/>
        <end position="297"/>
    </location>
</feature>
<feature type="region of interest" description="Disordered" evidence="1">
    <location>
        <begin position="341"/>
        <end position="368"/>
    </location>
</feature>
<dbReference type="Proteomes" id="UP000015354">
    <property type="component" value="Unassembled WGS sequence"/>
</dbReference>
<feature type="region of interest" description="Disordered" evidence="1">
    <location>
        <begin position="39"/>
        <end position="211"/>
    </location>
</feature>
<name>S9VPC0_9TRYP</name>
<evidence type="ECO:0000256" key="1">
    <source>
        <dbReference type="SAM" id="MobiDB-lite"/>
    </source>
</evidence>
<organism evidence="2 3">
    <name type="scientific">Strigomonas culicis</name>
    <dbReference type="NCBI Taxonomy" id="28005"/>
    <lineage>
        <taxon>Eukaryota</taxon>
        <taxon>Discoba</taxon>
        <taxon>Euglenozoa</taxon>
        <taxon>Kinetoplastea</taxon>
        <taxon>Metakinetoplastina</taxon>
        <taxon>Trypanosomatida</taxon>
        <taxon>Trypanosomatidae</taxon>
        <taxon>Strigomonadinae</taxon>
        <taxon>Strigomonas</taxon>
    </lineage>
</organism>
<gene>
    <name evidence="2" type="ORF">STCU_04822</name>
</gene>
<feature type="compositionally biased region" description="Basic and acidic residues" evidence="1">
    <location>
        <begin position="50"/>
        <end position="99"/>
    </location>
</feature>
<proteinExistence type="predicted"/>